<comment type="similarity">
    <text evidence="7">Belongs to the glycosyltransferase 87 family.</text>
</comment>
<proteinExistence type="inferred from homology"/>
<evidence type="ECO:0000256" key="2">
    <source>
        <dbReference type="ARBA" id="ARBA00022475"/>
    </source>
</evidence>
<feature type="transmembrane region" description="Helical" evidence="8">
    <location>
        <begin position="358"/>
        <end position="376"/>
    </location>
</feature>
<feature type="transmembrane region" description="Helical" evidence="8">
    <location>
        <begin position="191"/>
        <end position="209"/>
    </location>
</feature>
<feature type="transmembrane region" description="Helical" evidence="8">
    <location>
        <begin position="159"/>
        <end position="184"/>
    </location>
</feature>
<dbReference type="GO" id="GO:0005886">
    <property type="term" value="C:plasma membrane"/>
    <property type="evidence" value="ECO:0007669"/>
    <property type="project" value="UniProtKB-SubCell"/>
</dbReference>
<keyword evidence="4 8" id="KW-0812">Transmembrane</keyword>
<dbReference type="EMBL" id="SDHZ01000005">
    <property type="protein sequence ID" value="RXK80928.1"/>
    <property type="molecule type" value="Genomic_DNA"/>
</dbReference>
<sequence length="392" mass="44525">MKFLLADIPLGKKWKLPFPVLLWFFLALLAVLLESLRGTVNNYVIYKHVFVHTVNQMNLYIEYPAVYNDHNHYGPLFSVLIAPFAMLPDNIGVVLWALANAAVLFFALRSLSLEKEKFYTVLLIGAIELMSATHHVQYNPMVGAWIVLAYVMVEKQKDVWATFFIALGFLTKIYPIAGLTFFLFSQHKVKFIGYFIMWLVILVCLPMLITPPSFVIQSYQDWYHSLVWKDAKNADQSLTFGMQDVSIIGVLRRTLQVKISDLVVLAPVALLYALPLLRFSQYKYAAFRLRYLALALIAVVIFSSSAESVTYVIAVTGVALWYVSLEKKTAWTTAMLVILFVVTILSPTDLCPPPLKGYIRAYALKAVPCFIIWVLLLRDVAFKDFSVKHGIS</sequence>
<dbReference type="InterPro" id="IPR018584">
    <property type="entry name" value="GT87"/>
</dbReference>
<comment type="caution">
    <text evidence="9">The sequence shown here is derived from an EMBL/GenBank/DDBJ whole genome shotgun (WGS) entry which is preliminary data.</text>
</comment>
<dbReference type="Proteomes" id="UP000290545">
    <property type="component" value="Unassembled WGS sequence"/>
</dbReference>
<dbReference type="RefSeq" id="WP_129006109.1">
    <property type="nucleotide sequence ID" value="NZ_SDHZ01000005.1"/>
</dbReference>
<dbReference type="Pfam" id="PF09594">
    <property type="entry name" value="GT87"/>
    <property type="match status" value="1"/>
</dbReference>
<protein>
    <submittedName>
        <fullName evidence="9">DUF2029 domain-containing protein</fullName>
    </submittedName>
</protein>
<gene>
    <name evidence="9" type="ORF">ESB13_22500</name>
</gene>
<keyword evidence="10" id="KW-1185">Reference proteome</keyword>
<evidence type="ECO:0000256" key="5">
    <source>
        <dbReference type="ARBA" id="ARBA00022989"/>
    </source>
</evidence>
<feature type="transmembrane region" description="Helical" evidence="8">
    <location>
        <begin position="93"/>
        <end position="111"/>
    </location>
</feature>
<accession>A0A4Q1CZT4</accession>
<comment type="subcellular location">
    <subcellularLocation>
        <location evidence="1">Cell membrane</location>
        <topology evidence="1">Multi-pass membrane protein</topology>
    </subcellularLocation>
</comment>
<keyword evidence="3" id="KW-0808">Transferase</keyword>
<evidence type="ECO:0000256" key="7">
    <source>
        <dbReference type="ARBA" id="ARBA00024033"/>
    </source>
</evidence>
<keyword evidence="2" id="KW-1003">Cell membrane</keyword>
<dbReference type="AlphaFoldDB" id="A0A4Q1CZT4"/>
<feature type="transmembrane region" description="Helical" evidence="8">
    <location>
        <begin position="262"/>
        <end position="279"/>
    </location>
</feature>
<dbReference type="GO" id="GO:0016758">
    <property type="term" value="F:hexosyltransferase activity"/>
    <property type="evidence" value="ECO:0007669"/>
    <property type="project" value="InterPro"/>
</dbReference>
<keyword evidence="6 8" id="KW-0472">Membrane</keyword>
<evidence type="ECO:0000256" key="4">
    <source>
        <dbReference type="ARBA" id="ARBA00022692"/>
    </source>
</evidence>
<reference evidence="9 10" key="1">
    <citation type="submission" date="2019-01" db="EMBL/GenBank/DDBJ databases">
        <title>Filimonas sp. strain TTM-71.</title>
        <authorList>
            <person name="Chen W.-M."/>
        </authorList>
    </citation>
    <scope>NUCLEOTIDE SEQUENCE [LARGE SCALE GENOMIC DNA]</scope>
    <source>
        <strain evidence="9 10">TTM-71</strain>
    </source>
</reference>
<keyword evidence="5 8" id="KW-1133">Transmembrane helix</keyword>
<evidence type="ECO:0000256" key="3">
    <source>
        <dbReference type="ARBA" id="ARBA00022679"/>
    </source>
</evidence>
<feature type="transmembrane region" description="Helical" evidence="8">
    <location>
        <begin position="291"/>
        <end position="323"/>
    </location>
</feature>
<evidence type="ECO:0000256" key="1">
    <source>
        <dbReference type="ARBA" id="ARBA00004651"/>
    </source>
</evidence>
<feature type="transmembrane region" description="Helical" evidence="8">
    <location>
        <begin position="329"/>
        <end position="346"/>
    </location>
</feature>
<name>A0A4Q1CZT4_9BACT</name>
<organism evidence="9 10">
    <name type="scientific">Filimonas effusa</name>
    <dbReference type="NCBI Taxonomy" id="2508721"/>
    <lineage>
        <taxon>Bacteria</taxon>
        <taxon>Pseudomonadati</taxon>
        <taxon>Bacteroidota</taxon>
        <taxon>Chitinophagia</taxon>
        <taxon>Chitinophagales</taxon>
        <taxon>Chitinophagaceae</taxon>
        <taxon>Filimonas</taxon>
    </lineage>
</organism>
<evidence type="ECO:0000313" key="9">
    <source>
        <dbReference type="EMBL" id="RXK80928.1"/>
    </source>
</evidence>
<evidence type="ECO:0000313" key="10">
    <source>
        <dbReference type="Proteomes" id="UP000290545"/>
    </source>
</evidence>
<evidence type="ECO:0000256" key="8">
    <source>
        <dbReference type="SAM" id="Phobius"/>
    </source>
</evidence>
<evidence type="ECO:0000256" key="6">
    <source>
        <dbReference type="ARBA" id="ARBA00023136"/>
    </source>
</evidence>
<dbReference type="OrthoDB" id="1070018at2"/>